<feature type="domain" description="SH3b" evidence="3">
    <location>
        <begin position="124"/>
        <end position="172"/>
    </location>
</feature>
<name>A0A841GR84_9BACT</name>
<evidence type="ECO:0000256" key="1">
    <source>
        <dbReference type="SAM" id="MobiDB-lite"/>
    </source>
</evidence>
<dbReference type="InterPro" id="IPR003646">
    <property type="entry name" value="SH3-like_bac-type"/>
</dbReference>
<keyword evidence="5" id="KW-1185">Reference proteome</keyword>
<comment type="caution">
    <text evidence="4">The sequence shown here is derived from an EMBL/GenBank/DDBJ whole genome shotgun (WGS) entry which is preliminary data.</text>
</comment>
<gene>
    <name evidence="4" type="ORF">HNQ61_001235</name>
</gene>
<evidence type="ECO:0000313" key="4">
    <source>
        <dbReference type="EMBL" id="MBB6069620.1"/>
    </source>
</evidence>
<dbReference type="AlphaFoldDB" id="A0A841GR84"/>
<evidence type="ECO:0000313" key="5">
    <source>
        <dbReference type="Proteomes" id="UP000582837"/>
    </source>
</evidence>
<dbReference type="Pfam" id="PF08239">
    <property type="entry name" value="SH3_3"/>
    <property type="match status" value="1"/>
</dbReference>
<keyword evidence="2" id="KW-0812">Transmembrane</keyword>
<dbReference type="RefSeq" id="WP_170037194.1">
    <property type="nucleotide sequence ID" value="NZ_JABDTL010000002.1"/>
</dbReference>
<dbReference type="EMBL" id="JACHIA010000002">
    <property type="protein sequence ID" value="MBB6069620.1"/>
    <property type="molecule type" value="Genomic_DNA"/>
</dbReference>
<proteinExistence type="predicted"/>
<keyword evidence="2" id="KW-1133">Transmembrane helix</keyword>
<feature type="transmembrane region" description="Helical" evidence="2">
    <location>
        <begin position="20"/>
        <end position="39"/>
    </location>
</feature>
<feature type="region of interest" description="Disordered" evidence="1">
    <location>
        <begin position="184"/>
        <end position="205"/>
    </location>
</feature>
<accession>A0A841GR84</accession>
<dbReference type="Proteomes" id="UP000582837">
    <property type="component" value="Unassembled WGS sequence"/>
</dbReference>
<feature type="compositionally biased region" description="Polar residues" evidence="1">
    <location>
        <begin position="192"/>
        <end position="204"/>
    </location>
</feature>
<protein>
    <recommendedName>
        <fullName evidence="3">SH3b domain-containing protein</fullName>
    </recommendedName>
</protein>
<evidence type="ECO:0000259" key="3">
    <source>
        <dbReference type="Pfam" id="PF08239"/>
    </source>
</evidence>
<evidence type="ECO:0000256" key="2">
    <source>
        <dbReference type="SAM" id="Phobius"/>
    </source>
</evidence>
<organism evidence="4 5">
    <name type="scientific">Longimicrobium terrae</name>
    <dbReference type="NCBI Taxonomy" id="1639882"/>
    <lineage>
        <taxon>Bacteria</taxon>
        <taxon>Pseudomonadati</taxon>
        <taxon>Gemmatimonadota</taxon>
        <taxon>Longimicrobiia</taxon>
        <taxon>Longimicrobiales</taxon>
        <taxon>Longimicrobiaceae</taxon>
        <taxon>Longimicrobium</taxon>
    </lineage>
</organism>
<keyword evidence="2" id="KW-0472">Membrane</keyword>
<reference evidence="4 5" key="1">
    <citation type="submission" date="2020-08" db="EMBL/GenBank/DDBJ databases">
        <title>Genomic Encyclopedia of Type Strains, Phase IV (KMG-IV): sequencing the most valuable type-strain genomes for metagenomic binning, comparative biology and taxonomic classification.</title>
        <authorList>
            <person name="Goeker M."/>
        </authorList>
    </citation>
    <scope>NUCLEOTIDE SEQUENCE [LARGE SCALE GENOMIC DNA]</scope>
    <source>
        <strain evidence="4 5">DSM 29007</strain>
    </source>
</reference>
<sequence length="233" mass="24454">MQTLFTAHARLYPPVFRVDTMAPLLALILFISMLALVLSMARHAAARAGSARPRTGMRAALIRAGSLAITVGALTACGETSEPASTALATVLDFPVPAAHAATRSGFLPAAESPSLTTLYAHSAIRIRSRPSRSASIVRTLRAGDSVTVADPEDGWSAVLERGDTTGYVSRATNSLRASRRGTIQPLMGSGNAYQPSGHGSSGSRVYHRGPKGGCYYYTGSGNKQYVARSVCD</sequence>
<dbReference type="Gene3D" id="2.30.30.40">
    <property type="entry name" value="SH3 Domains"/>
    <property type="match status" value="1"/>
</dbReference>